<sequence>MTVSEYAVRFSDLARHAPALVSIVRERVRRFIEGLHPSTSISMAQELEMDISYQQVVSIPRRLEAAHHGRGYVSRPVHSSLLDASGVPAPSRPQEPYYAPLVSSVPSARGVSGGQSSRLVSS</sequence>
<accession>A0A1U7XWI8</accession>
<gene>
    <name evidence="2" type="primary">LOC104238598</name>
</gene>
<proteinExistence type="predicted"/>
<dbReference type="Proteomes" id="UP000189701">
    <property type="component" value="Unplaced"/>
</dbReference>
<dbReference type="AlphaFoldDB" id="A0A1U7XWI8"/>
<reference evidence="2" key="2">
    <citation type="submission" date="2025-08" db="UniProtKB">
        <authorList>
            <consortium name="RefSeq"/>
        </authorList>
    </citation>
    <scope>IDENTIFICATION</scope>
    <source>
        <tissue evidence="2">Leaf</tissue>
    </source>
</reference>
<protein>
    <submittedName>
        <fullName evidence="2">Uncharacterized protein LOC104238598</fullName>
    </submittedName>
</protein>
<keyword evidence="1" id="KW-1185">Reference proteome</keyword>
<dbReference type="RefSeq" id="XP_009791299.1">
    <property type="nucleotide sequence ID" value="XM_009792997.1"/>
</dbReference>
<reference evidence="1" key="1">
    <citation type="journal article" date="2013" name="Genome Biol.">
        <title>Reference genomes and transcriptomes of Nicotiana sylvestris and Nicotiana tomentosiformis.</title>
        <authorList>
            <person name="Sierro N."/>
            <person name="Battey J.N."/>
            <person name="Ouadi S."/>
            <person name="Bovet L."/>
            <person name="Goepfert S."/>
            <person name="Bakaher N."/>
            <person name="Peitsch M.C."/>
            <person name="Ivanov N.V."/>
        </authorList>
    </citation>
    <scope>NUCLEOTIDE SEQUENCE [LARGE SCALE GENOMIC DNA]</scope>
</reference>
<evidence type="ECO:0000313" key="2">
    <source>
        <dbReference type="RefSeq" id="XP_009791299.1"/>
    </source>
</evidence>
<dbReference type="OrthoDB" id="10528781at2759"/>
<organism evidence="1 2">
    <name type="scientific">Nicotiana sylvestris</name>
    <name type="common">Wood tobacco</name>
    <name type="synonym">South American tobacco</name>
    <dbReference type="NCBI Taxonomy" id="4096"/>
    <lineage>
        <taxon>Eukaryota</taxon>
        <taxon>Viridiplantae</taxon>
        <taxon>Streptophyta</taxon>
        <taxon>Embryophyta</taxon>
        <taxon>Tracheophyta</taxon>
        <taxon>Spermatophyta</taxon>
        <taxon>Magnoliopsida</taxon>
        <taxon>eudicotyledons</taxon>
        <taxon>Gunneridae</taxon>
        <taxon>Pentapetalae</taxon>
        <taxon>asterids</taxon>
        <taxon>lamiids</taxon>
        <taxon>Solanales</taxon>
        <taxon>Solanaceae</taxon>
        <taxon>Nicotianoideae</taxon>
        <taxon>Nicotianeae</taxon>
        <taxon>Nicotiana</taxon>
    </lineage>
</organism>
<evidence type="ECO:0000313" key="1">
    <source>
        <dbReference type="Proteomes" id="UP000189701"/>
    </source>
</evidence>
<name>A0A1U7XWI8_NICSY</name>